<protein>
    <submittedName>
        <fullName evidence="1">Uncharacterized protein</fullName>
    </submittedName>
</protein>
<evidence type="ECO:0000313" key="1">
    <source>
        <dbReference type="EMBL" id="MFC6122178.1"/>
    </source>
</evidence>
<dbReference type="RefSeq" id="WP_378109037.1">
    <property type="nucleotide sequence ID" value="NZ_JBHSRG010000009.1"/>
</dbReference>
<keyword evidence="2" id="KW-1185">Reference proteome</keyword>
<sequence>MKNLKVTINNLMEFADGIVRGTNVTFTVLQAGKVLVEDSLSGKATGPCERKYEVMASDGYVAVEHNRPDLSHISITAAFV</sequence>
<evidence type="ECO:0000313" key="2">
    <source>
        <dbReference type="Proteomes" id="UP001596169"/>
    </source>
</evidence>
<dbReference type="EMBL" id="JBHSRG010000009">
    <property type="protein sequence ID" value="MFC6122178.1"/>
    <property type="molecule type" value="Genomic_DNA"/>
</dbReference>
<name>A0ABW1Q2L5_9ENTR</name>
<organism evidence="1 2">
    <name type="scientific">Citrobacter bitternis</name>
    <dbReference type="NCBI Taxonomy" id="1585982"/>
    <lineage>
        <taxon>Bacteria</taxon>
        <taxon>Pseudomonadati</taxon>
        <taxon>Pseudomonadota</taxon>
        <taxon>Gammaproteobacteria</taxon>
        <taxon>Enterobacterales</taxon>
        <taxon>Enterobacteriaceae</taxon>
        <taxon>Citrobacter</taxon>
    </lineage>
</organism>
<accession>A0ABW1Q2L5</accession>
<proteinExistence type="predicted"/>
<reference evidence="2" key="1">
    <citation type="journal article" date="2019" name="Int. J. Syst. Evol. Microbiol.">
        <title>The Global Catalogue of Microorganisms (GCM) 10K type strain sequencing project: providing services to taxonomists for standard genome sequencing and annotation.</title>
        <authorList>
            <consortium name="The Broad Institute Genomics Platform"/>
            <consortium name="The Broad Institute Genome Sequencing Center for Infectious Disease"/>
            <person name="Wu L."/>
            <person name="Ma J."/>
        </authorList>
    </citation>
    <scope>NUCLEOTIDE SEQUENCE [LARGE SCALE GENOMIC DNA]</scope>
    <source>
        <strain evidence="2">JCM30009</strain>
    </source>
</reference>
<dbReference type="Proteomes" id="UP001596169">
    <property type="component" value="Unassembled WGS sequence"/>
</dbReference>
<gene>
    <name evidence="1" type="ORF">ACFPZP_14065</name>
</gene>
<comment type="caution">
    <text evidence="1">The sequence shown here is derived from an EMBL/GenBank/DDBJ whole genome shotgun (WGS) entry which is preliminary data.</text>
</comment>